<proteinExistence type="predicted"/>
<keyword evidence="2" id="KW-0472">Membrane</keyword>
<evidence type="ECO:0000313" key="4">
    <source>
        <dbReference type="EMBL" id="CAF1071434.1"/>
    </source>
</evidence>
<feature type="region of interest" description="Disordered" evidence="1">
    <location>
        <begin position="470"/>
        <end position="497"/>
    </location>
</feature>
<keyword evidence="2" id="KW-0812">Transmembrane</keyword>
<dbReference type="Proteomes" id="UP000663828">
    <property type="component" value="Unassembled WGS sequence"/>
</dbReference>
<evidence type="ECO:0000313" key="6">
    <source>
        <dbReference type="Proteomes" id="UP000663852"/>
    </source>
</evidence>
<evidence type="ECO:0000313" key="5">
    <source>
        <dbReference type="Proteomes" id="UP000663828"/>
    </source>
</evidence>
<reference evidence="4" key="1">
    <citation type="submission" date="2021-02" db="EMBL/GenBank/DDBJ databases">
        <authorList>
            <person name="Nowell W R."/>
        </authorList>
    </citation>
    <scope>NUCLEOTIDE SEQUENCE</scope>
</reference>
<dbReference type="EMBL" id="CAJNOR010000565">
    <property type="protein sequence ID" value="CAF0949283.1"/>
    <property type="molecule type" value="Genomic_DNA"/>
</dbReference>
<protein>
    <submittedName>
        <fullName evidence="4">Uncharacterized protein</fullName>
    </submittedName>
</protein>
<gene>
    <name evidence="4" type="ORF">EDS130_LOCUS18462</name>
    <name evidence="3" type="ORF">XAT740_LOCUS10571</name>
</gene>
<evidence type="ECO:0000256" key="2">
    <source>
        <dbReference type="SAM" id="Phobius"/>
    </source>
</evidence>
<keyword evidence="2" id="KW-1133">Transmembrane helix</keyword>
<dbReference type="EMBL" id="CAJNOJ010000086">
    <property type="protein sequence ID" value="CAF1071434.1"/>
    <property type="molecule type" value="Genomic_DNA"/>
</dbReference>
<keyword evidence="5" id="KW-1185">Reference proteome</keyword>
<organism evidence="4 6">
    <name type="scientific">Adineta ricciae</name>
    <name type="common">Rotifer</name>
    <dbReference type="NCBI Taxonomy" id="249248"/>
    <lineage>
        <taxon>Eukaryota</taxon>
        <taxon>Metazoa</taxon>
        <taxon>Spiralia</taxon>
        <taxon>Gnathifera</taxon>
        <taxon>Rotifera</taxon>
        <taxon>Eurotatoria</taxon>
        <taxon>Bdelloidea</taxon>
        <taxon>Adinetida</taxon>
        <taxon>Adinetidae</taxon>
        <taxon>Adineta</taxon>
    </lineage>
</organism>
<feature type="transmembrane region" description="Helical" evidence="2">
    <location>
        <begin position="57"/>
        <end position="77"/>
    </location>
</feature>
<evidence type="ECO:0000313" key="3">
    <source>
        <dbReference type="EMBL" id="CAF0949283.1"/>
    </source>
</evidence>
<name>A0A814LVI8_ADIRI</name>
<dbReference type="Proteomes" id="UP000663852">
    <property type="component" value="Unassembled WGS sequence"/>
</dbReference>
<sequence length="497" mass="55431">MDDFEDIDEAFKRNSTHIVVFIRMKSSPHYLDHHSMHSTSDLIDIPRKIKSHTGTAFAINCTLCLFASIIIGVQNLIHSKVNSVQFTNVIDVRIINSITEPNAESFSSRCAAEGCLQILGQILFPLACWPACRSHKLEKLQNLNFLQTPMSINLTSTLNENHMIEFDTFNIVVLKNQSIGEQIEMFFLYNFLENQNRTFRLNNVPLDASSLTNITHLVSDAISQSHADILDFTVIQADIVEASATLNVTVLISLKPQCLSDCQRLQINKLTILPETTICASITLTYDGNTYDYNASLTGVYLGASGALSTRTTQSTTKGKKNLKRDLTFVKKIYSFINKKASIFEISYQLNASKFIVDKYFEGGTIVNSSTLNGLSIMMQTTLSNDSNINVTVFNASITDNNGNTSLTAHTYIYTLRLIVYYLYPVTCYTCAQSSNDAVRKTPVFVKTIRVRNGTLISISHPHSILTISPANNTTTIPSPPHHTTEHTSTKHHPITH</sequence>
<dbReference type="OrthoDB" id="10061029at2759"/>
<evidence type="ECO:0000256" key="1">
    <source>
        <dbReference type="SAM" id="MobiDB-lite"/>
    </source>
</evidence>
<dbReference type="AlphaFoldDB" id="A0A814LVI8"/>
<comment type="caution">
    <text evidence="4">The sequence shown here is derived from an EMBL/GenBank/DDBJ whole genome shotgun (WGS) entry which is preliminary data.</text>
</comment>
<accession>A0A814LVI8</accession>